<evidence type="ECO:0000259" key="5">
    <source>
        <dbReference type="PROSITE" id="PS51677"/>
    </source>
</evidence>
<comment type="similarity">
    <text evidence="2">Belongs to the polysaccharide deacetylase family.</text>
</comment>
<comment type="caution">
    <text evidence="6">The sequence shown here is derived from an EMBL/GenBank/DDBJ whole genome shotgun (WGS) entry which is preliminary data.</text>
</comment>
<comment type="function">
    <text evidence="1">Is involved in generating a small heat-stable compound (Nod), an acylated oligomer of N-acetylglucosamine, that stimulates mitosis in various plant protoplasts.</text>
</comment>
<dbReference type="SUPFAM" id="SSF88713">
    <property type="entry name" value="Glycoside hydrolase/deacetylase"/>
    <property type="match status" value="1"/>
</dbReference>
<gene>
    <name evidence="6" type="ORF">NKI33_27635</name>
</gene>
<accession>A0ABV1YNU5</accession>
<organism evidence="6 7">
    <name type="scientific">Mesorhizobium opportunistum</name>
    <dbReference type="NCBI Taxonomy" id="593909"/>
    <lineage>
        <taxon>Bacteria</taxon>
        <taxon>Pseudomonadati</taxon>
        <taxon>Pseudomonadota</taxon>
        <taxon>Alphaproteobacteria</taxon>
        <taxon>Hyphomicrobiales</taxon>
        <taxon>Phyllobacteriaceae</taxon>
        <taxon>Mesorhizobium</taxon>
    </lineage>
</organism>
<dbReference type="Pfam" id="PF01522">
    <property type="entry name" value="Polysacc_deac_1"/>
    <property type="match status" value="1"/>
</dbReference>
<dbReference type="InterPro" id="IPR011330">
    <property type="entry name" value="Glyco_hydro/deAcase_b/a-brl"/>
</dbReference>
<evidence type="ECO:0000256" key="4">
    <source>
        <dbReference type="ARBA" id="ARBA00032976"/>
    </source>
</evidence>
<evidence type="ECO:0000256" key="3">
    <source>
        <dbReference type="ARBA" id="ARBA00020071"/>
    </source>
</evidence>
<reference evidence="6 7" key="1">
    <citation type="journal article" date="2024" name="Proc. Natl. Acad. Sci. U.S.A.">
        <title>The evolutionary genomics of adaptation to stress in wild rhizobium bacteria.</title>
        <authorList>
            <person name="Kehlet-Delgado H."/>
            <person name="Montoya A.P."/>
            <person name="Jensen K.T."/>
            <person name="Wendlandt C.E."/>
            <person name="Dexheimer C."/>
            <person name="Roberts M."/>
            <person name="Torres Martinez L."/>
            <person name="Friesen M.L."/>
            <person name="Griffitts J.S."/>
            <person name="Porter S.S."/>
        </authorList>
    </citation>
    <scope>NUCLEOTIDE SEQUENCE [LARGE SCALE GENOMIC DNA]</scope>
    <source>
        <strain evidence="6 7">M0729</strain>
    </source>
</reference>
<proteinExistence type="inferred from homology"/>
<evidence type="ECO:0000256" key="2">
    <source>
        <dbReference type="ARBA" id="ARBA00010973"/>
    </source>
</evidence>
<evidence type="ECO:0000313" key="7">
    <source>
        <dbReference type="Proteomes" id="UP001464387"/>
    </source>
</evidence>
<dbReference type="Proteomes" id="UP001464387">
    <property type="component" value="Unassembled WGS sequence"/>
</dbReference>
<dbReference type="Gene3D" id="3.20.20.370">
    <property type="entry name" value="Glycoside hydrolase/deacetylase"/>
    <property type="match status" value="1"/>
</dbReference>
<dbReference type="InterPro" id="IPR002509">
    <property type="entry name" value="NODB_dom"/>
</dbReference>
<evidence type="ECO:0000313" key="6">
    <source>
        <dbReference type="EMBL" id="MER8936714.1"/>
    </source>
</evidence>
<dbReference type="EMBL" id="JAMYPJ010000054">
    <property type="protein sequence ID" value="MER8936714.1"/>
    <property type="molecule type" value="Genomic_DNA"/>
</dbReference>
<evidence type="ECO:0000256" key="1">
    <source>
        <dbReference type="ARBA" id="ARBA00003236"/>
    </source>
</evidence>
<dbReference type="RefSeq" id="WP_287268330.1">
    <property type="nucleotide sequence ID" value="NZ_JAMYMY010000053.1"/>
</dbReference>
<feature type="domain" description="NodB homology" evidence="5">
    <location>
        <begin position="11"/>
        <end position="55"/>
    </location>
</feature>
<sequence length="55" mass="5782">MSVLPAHGADRTIYLTFDDGPLSGTGNILDVLQASHLVSEIDHLFGYGISPDPAS</sequence>
<name>A0ABV1YNU5_9HYPH</name>
<keyword evidence="7" id="KW-1185">Reference proteome</keyword>
<dbReference type="PROSITE" id="PS51677">
    <property type="entry name" value="NODB"/>
    <property type="match status" value="1"/>
</dbReference>
<protein>
    <recommendedName>
        <fullName evidence="3">Chitooligosaccharide deacetylase</fullName>
    </recommendedName>
    <alternativeName>
        <fullName evidence="4">Nodulation protein B</fullName>
    </alternativeName>
</protein>